<sequence length="218" mass="24132">MDGRPATLKKRFPLPIFSMVAVSAGMQNLHHDYEGLIFDMDGTLADTMPTHFIAWTRSMDAHGIKFTEERFYALGGVPAVNVITMLAKEQGVSVDAVRLAEQKEALFLELLEEVKPVLPVKSIAEFHREHIPMAVATGSEKWVAEKILRALGIYEWFGAIVGADCIENPKPAPDVYLRAAELIGVDPRRCHAFEDTVLGMEAAQRAGMEVIDINTLLD</sequence>
<dbReference type="GO" id="GO:0050308">
    <property type="term" value="F:sugar-phosphatase activity"/>
    <property type="evidence" value="ECO:0007669"/>
    <property type="project" value="TreeGrafter"/>
</dbReference>
<dbReference type="PANTHER" id="PTHR43481:SF4">
    <property type="entry name" value="GLYCEROL-1-PHOSPHATE PHOSPHOHYDROLASE 1-RELATED"/>
    <property type="match status" value="1"/>
</dbReference>
<dbReference type="InterPro" id="IPR041492">
    <property type="entry name" value="HAD_2"/>
</dbReference>
<dbReference type="EMBL" id="QHJQ01000002">
    <property type="protein sequence ID" value="PXA05153.1"/>
    <property type="molecule type" value="Genomic_DNA"/>
</dbReference>
<reference evidence="1 2" key="1">
    <citation type="submission" date="2018-05" db="EMBL/GenBank/DDBJ databases">
        <title>Coraliomargarita sinensis sp. nov., isolated from a marine solar saltern.</title>
        <authorList>
            <person name="Zhou L.Y."/>
        </authorList>
    </citation>
    <scope>NUCLEOTIDE SEQUENCE [LARGE SCALE GENOMIC DNA]</scope>
    <source>
        <strain evidence="1 2">WN38</strain>
    </source>
</reference>
<organism evidence="1 2">
    <name type="scientific">Coraliomargarita sinensis</name>
    <dbReference type="NCBI Taxonomy" id="2174842"/>
    <lineage>
        <taxon>Bacteria</taxon>
        <taxon>Pseudomonadati</taxon>
        <taxon>Verrucomicrobiota</taxon>
        <taxon>Opitutia</taxon>
        <taxon>Puniceicoccales</taxon>
        <taxon>Coraliomargaritaceae</taxon>
        <taxon>Coraliomargarita</taxon>
    </lineage>
</organism>
<dbReference type="FunCoup" id="A0A317ZLP9">
    <property type="interactions" value="354"/>
</dbReference>
<protein>
    <submittedName>
        <fullName evidence="1">HAD family hydrolase</fullName>
    </submittedName>
</protein>
<dbReference type="Gene3D" id="3.40.50.1000">
    <property type="entry name" value="HAD superfamily/HAD-like"/>
    <property type="match status" value="1"/>
</dbReference>
<dbReference type="SUPFAM" id="SSF56784">
    <property type="entry name" value="HAD-like"/>
    <property type="match status" value="1"/>
</dbReference>
<evidence type="ECO:0000313" key="1">
    <source>
        <dbReference type="EMBL" id="PXA05153.1"/>
    </source>
</evidence>
<dbReference type="AlphaFoldDB" id="A0A317ZLP9"/>
<proteinExistence type="predicted"/>
<accession>A0A317ZLP9</accession>
<dbReference type="SFLD" id="SFLDG01129">
    <property type="entry name" value="C1.5:_HAD__Beta-PGM__Phosphata"/>
    <property type="match status" value="1"/>
</dbReference>
<dbReference type="InterPro" id="IPR023214">
    <property type="entry name" value="HAD_sf"/>
</dbReference>
<dbReference type="Proteomes" id="UP000247099">
    <property type="component" value="Unassembled WGS sequence"/>
</dbReference>
<dbReference type="SFLD" id="SFLDS00003">
    <property type="entry name" value="Haloacid_Dehalogenase"/>
    <property type="match status" value="1"/>
</dbReference>
<keyword evidence="2" id="KW-1185">Reference proteome</keyword>
<dbReference type="InParanoid" id="A0A317ZLP9"/>
<evidence type="ECO:0000313" key="2">
    <source>
        <dbReference type="Proteomes" id="UP000247099"/>
    </source>
</evidence>
<keyword evidence="1" id="KW-0378">Hydrolase</keyword>
<dbReference type="Pfam" id="PF13419">
    <property type="entry name" value="HAD_2"/>
    <property type="match status" value="1"/>
</dbReference>
<dbReference type="CDD" id="cd07505">
    <property type="entry name" value="HAD_BPGM-like"/>
    <property type="match status" value="1"/>
</dbReference>
<dbReference type="NCBIfam" id="TIGR01509">
    <property type="entry name" value="HAD-SF-IA-v3"/>
    <property type="match status" value="1"/>
</dbReference>
<gene>
    <name evidence="1" type="ORF">DDZ13_04110</name>
</gene>
<dbReference type="InterPro" id="IPR006439">
    <property type="entry name" value="HAD-SF_hydro_IA"/>
</dbReference>
<dbReference type="Gene3D" id="1.10.150.240">
    <property type="entry name" value="Putative phosphatase, domain 2"/>
    <property type="match status" value="1"/>
</dbReference>
<comment type="caution">
    <text evidence="1">The sequence shown here is derived from an EMBL/GenBank/DDBJ whole genome shotgun (WGS) entry which is preliminary data.</text>
</comment>
<dbReference type="PANTHER" id="PTHR43481">
    <property type="entry name" value="FRUCTOSE-1-PHOSPHATE PHOSPHATASE"/>
    <property type="match status" value="1"/>
</dbReference>
<name>A0A317ZLP9_9BACT</name>
<dbReference type="InterPro" id="IPR023198">
    <property type="entry name" value="PGP-like_dom2"/>
</dbReference>
<dbReference type="InterPro" id="IPR036412">
    <property type="entry name" value="HAD-like_sf"/>
</dbReference>
<dbReference type="InterPro" id="IPR051806">
    <property type="entry name" value="HAD-like_SPP"/>
</dbReference>